<dbReference type="EMBL" id="ACMP01000084">
    <property type="protein sequence ID" value="EEL69943.1"/>
    <property type="molecule type" value="Genomic_DNA"/>
</dbReference>
<evidence type="ECO:0000259" key="1">
    <source>
        <dbReference type="Pfam" id="PF01636"/>
    </source>
</evidence>
<organism evidence="2">
    <name type="scientific">Bacillus mycoides</name>
    <dbReference type="NCBI Taxonomy" id="1405"/>
    <lineage>
        <taxon>Bacteria</taxon>
        <taxon>Bacillati</taxon>
        <taxon>Bacillota</taxon>
        <taxon>Bacilli</taxon>
        <taxon>Bacillales</taxon>
        <taxon>Bacillaceae</taxon>
        <taxon>Bacillus</taxon>
        <taxon>Bacillus cereus group</taxon>
    </lineage>
</organism>
<dbReference type="Gene3D" id="3.90.1200.10">
    <property type="match status" value="1"/>
</dbReference>
<dbReference type="InterPro" id="IPR002575">
    <property type="entry name" value="Aminoglycoside_PTrfase"/>
</dbReference>
<sequence length="321" mass="36710">MHRGRKWMKRTYESGDKMIHTRLKAEGLRGKLATILSQDYKELAVQDLKVIGTGVQNIVFRGDSEKGALAFRVPWERAVENINEDLFNSRISLQKETELSKFCYSKGIPVPKIHGLHLSAELDFLISDYVSTDHMPISACKIGKLVSELHSIPIDGLQYEQNIREPISKYIAERIVKRIEGFNTITNCGIKLPETKTIEHILSTADHVKSLLHMDIRPANLIGYNGEIKAIVDWDNALIGHPLLELMRIAETNEVNWEEFEEGYKNDSIFNATPHIVSLFYRLDTAVMLANLFIAHLKIEDKGVFYKERVKALYNEIYISL</sequence>
<dbReference type="GO" id="GO:0016740">
    <property type="term" value="F:transferase activity"/>
    <property type="evidence" value="ECO:0007669"/>
    <property type="project" value="UniProtKB-KW"/>
</dbReference>
<name>C2XWF7_BACMY</name>
<dbReference type="InterPro" id="IPR011009">
    <property type="entry name" value="Kinase-like_dom_sf"/>
</dbReference>
<dbReference type="SUPFAM" id="SSF56112">
    <property type="entry name" value="Protein kinase-like (PK-like)"/>
    <property type="match status" value="1"/>
</dbReference>
<feature type="domain" description="Aminoglycoside phosphotransferase" evidence="1">
    <location>
        <begin position="49"/>
        <end position="266"/>
    </location>
</feature>
<protein>
    <submittedName>
        <fullName evidence="2">Aminoglycoside phosphotransferase</fullName>
    </submittedName>
</protein>
<gene>
    <name evidence="2" type="ORF">bcere0026_30330</name>
</gene>
<accession>C2XWF7</accession>
<dbReference type="HOGENOM" id="CLU_081774_0_0_9"/>
<dbReference type="Proteomes" id="UP000001753">
    <property type="component" value="Chromosome"/>
</dbReference>
<reference evidence="2" key="1">
    <citation type="journal article" date="2012" name="Genome Res.">
        <title>Genomic characterization of the Bacillus cereus sensu lato species: Backdrop to the evolution of Bacillus anthracis.</title>
        <authorList>
            <person name="Zwick M.E."/>
            <person name="Joseph S.J."/>
            <person name="Didelot X."/>
            <person name="Chen P.E."/>
            <person name="Bishop-Lilly K.A."/>
            <person name="Stewart A.C."/>
            <person name="Willner K."/>
            <person name="Nolan N."/>
            <person name="Lentz S."/>
            <person name="Thomason M.K."/>
            <person name="Sozhamannan S."/>
            <person name="Mateczun A.J."/>
            <person name="Du L."/>
            <person name="Read T.D."/>
        </authorList>
    </citation>
    <scope>NUCLEOTIDE SEQUENCE [LARGE SCALE GENOMIC DNA]</scope>
    <source>
        <strain evidence="2">AH603</strain>
    </source>
</reference>
<dbReference type="AlphaFoldDB" id="C2XWF7"/>
<comment type="caution">
    <text evidence="2">The sequence shown here is derived from an EMBL/GenBank/DDBJ whole genome shotgun (WGS) entry which is preliminary data.</text>
</comment>
<keyword evidence="2" id="KW-0808">Transferase</keyword>
<dbReference type="Pfam" id="PF01636">
    <property type="entry name" value="APH"/>
    <property type="match status" value="1"/>
</dbReference>
<proteinExistence type="predicted"/>
<evidence type="ECO:0000313" key="2">
    <source>
        <dbReference type="EMBL" id="EEL69943.1"/>
    </source>
</evidence>